<reference evidence="8" key="1">
    <citation type="submission" date="2021-03" db="EMBL/GenBank/DDBJ databases">
        <title>Leucobacter chromiisoli sp. nov., isolated from chromium-containing soil of chemical plant.</title>
        <authorList>
            <person name="Xu Z."/>
        </authorList>
    </citation>
    <scope>NUCLEOTIDE SEQUENCE</scope>
    <source>
        <strain evidence="8">A2</strain>
    </source>
</reference>
<evidence type="ECO:0000313" key="9">
    <source>
        <dbReference type="Proteomes" id="UP000664398"/>
    </source>
</evidence>
<proteinExistence type="predicted"/>
<dbReference type="GO" id="GO:0033528">
    <property type="term" value="P:S-methylmethionine cycle"/>
    <property type="evidence" value="ECO:0007669"/>
    <property type="project" value="TreeGrafter"/>
</dbReference>
<accession>A0A939LXF8</accession>
<gene>
    <name evidence="8" type="primary">mmuM</name>
    <name evidence="8" type="ORF">J4H91_13035</name>
</gene>
<dbReference type="GO" id="GO:0009086">
    <property type="term" value="P:methionine biosynthetic process"/>
    <property type="evidence" value="ECO:0007669"/>
    <property type="project" value="InterPro"/>
</dbReference>
<feature type="domain" description="Hcy-binding" evidence="7">
    <location>
        <begin position="2"/>
        <end position="299"/>
    </location>
</feature>
<dbReference type="GO" id="GO:0032259">
    <property type="term" value="P:methylation"/>
    <property type="evidence" value="ECO:0007669"/>
    <property type="project" value="UniProtKB-KW"/>
</dbReference>
<dbReference type="NCBIfam" id="NF007020">
    <property type="entry name" value="PRK09485.1"/>
    <property type="match status" value="1"/>
</dbReference>
<evidence type="ECO:0000256" key="1">
    <source>
        <dbReference type="ARBA" id="ARBA00022603"/>
    </source>
</evidence>
<dbReference type="Pfam" id="PF02574">
    <property type="entry name" value="S-methyl_trans"/>
    <property type="match status" value="1"/>
</dbReference>
<evidence type="ECO:0000256" key="3">
    <source>
        <dbReference type="ARBA" id="ARBA00022723"/>
    </source>
</evidence>
<dbReference type="PIRSF" id="PIRSF037505">
    <property type="entry name" value="Betaine_HMT"/>
    <property type="match status" value="1"/>
</dbReference>
<dbReference type="PANTHER" id="PTHR46015">
    <property type="entry name" value="ZGC:172121"/>
    <property type="match status" value="1"/>
</dbReference>
<feature type="binding site" evidence="6">
    <location>
        <position position="284"/>
    </location>
    <ligand>
        <name>Zn(2+)</name>
        <dbReference type="ChEBI" id="CHEBI:29105"/>
    </ligand>
</feature>
<dbReference type="AlphaFoldDB" id="A0A939LXF8"/>
<sequence length="304" mass="31577">MTASLAEALAAAPIPLDGGLGTRLAARGNDVTGELWSAEILRNDPAEVRAAHVDFFAAGARVATTCSYQVSYEGFARIGVDEAEVDRLLLRSVDVAREAREEAGLAPDDAWILASAGPYGAALADGSEYTGDYGADVDELRRWHRRRLGVLASAAPDALLCETIPSLDEVRALSIELAELGAPSIMSFTVSGGALRSGDSIADAARLADQTPGLLAVGVNCSDAVDATTALRLMRAVTELPLIVYPNSGEEWDARSRSWSGSAAPLDARVPEWAAAGARLIGGCCRVDTAEISAVSAAVRALAA</sequence>
<dbReference type="InterPro" id="IPR051486">
    <property type="entry name" value="Hcy_S-methyltransferase"/>
</dbReference>
<organism evidence="8 9">
    <name type="scientific">Leucobacter ruminantium</name>
    <dbReference type="NCBI Taxonomy" id="1289170"/>
    <lineage>
        <taxon>Bacteria</taxon>
        <taxon>Bacillati</taxon>
        <taxon>Actinomycetota</taxon>
        <taxon>Actinomycetes</taxon>
        <taxon>Micrococcales</taxon>
        <taxon>Microbacteriaceae</taxon>
        <taxon>Leucobacter</taxon>
    </lineage>
</organism>
<dbReference type="Gene3D" id="3.20.20.330">
    <property type="entry name" value="Homocysteine-binding-like domain"/>
    <property type="match status" value="1"/>
</dbReference>
<dbReference type="RefSeq" id="WP_208046696.1">
    <property type="nucleotide sequence ID" value="NZ_JAGDYL010000026.1"/>
</dbReference>
<keyword evidence="3 5" id="KW-0479">Metal-binding</keyword>
<dbReference type="SUPFAM" id="SSF82282">
    <property type="entry name" value="Homocysteine S-methyltransferase"/>
    <property type="match status" value="1"/>
</dbReference>
<evidence type="ECO:0000256" key="6">
    <source>
        <dbReference type="PROSITE-ProRule" id="PRU00333"/>
    </source>
</evidence>
<feature type="binding site" evidence="6">
    <location>
        <position position="285"/>
    </location>
    <ligand>
        <name>Zn(2+)</name>
        <dbReference type="ChEBI" id="CHEBI:29105"/>
    </ligand>
</feature>
<evidence type="ECO:0000259" key="7">
    <source>
        <dbReference type="PROSITE" id="PS50970"/>
    </source>
</evidence>
<comment type="caution">
    <text evidence="8">The sequence shown here is derived from an EMBL/GenBank/DDBJ whole genome shotgun (WGS) entry which is preliminary data.</text>
</comment>
<dbReference type="GO" id="GO:0008898">
    <property type="term" value="F:S-adenosylmethionine-homocysteine S-methyltransferase activity"/>
    <property type="evidence" value="ECO:0007669"/>
    <property type="project" value="TreeGrafter"/>
</dbReference>
<name>A0A939LXF8_9MICO</name>
<keyword evidence="2 6" id="KW-0808">Transferase</keyword>
<keyword evidence="1 6" id="KW-0489">Methyltransferase</keyword>
<dbReference type="EC" id="2.1.1.10" evidence="8"/>
<dbReference type="GO" id="GO:0008270">
    <property type="term" value="F:zinc ion binding"/>
    <property type="evidence" value="ECO:0007669"/>
    <property type="project" value="InterPro"/>
</dbReference>
<dbReference type="PANTHER" id="PTHR46015:SF1">
    <property type="entry name" value="HOMOCYSTEINE S-METHYLTRANSFERASE-LIKE ISOFORM 1"/>
    <property type="match status" value="1"/>
</dbReference>
<keyword evidence="9" id="KW-1185">Reference proteome</keyword>
<dbReference type="InterPro" id="IPR036589">
    <property type="entry name" value="HCY_dom_sf"/>
</dbReference>
<dbReference type="Proteomes" id="UP000664398">
    <property type="component" value="Unassembled WGS sequence"/>
</dbReference>
<evidence type="ECO:0000256" key="2">
    <source>
        <dbReference type="ARBA" id="ARBA00022679"/>
    </source>
</evidence>
<keyword evidence="4 5" id="KW-0862">Zinc</keyword>
<comment type="cofactor">
    <cofactor evidence="5">
        <name>Zn(2+)</name>
        <dbReference type="ChEBI" id="CHEBI:29105"/>
    </cofactor>
    <text evidence="5">Binds 1 zinc ion per subunit.</text>
</comment>
<feature type="binding site" evidence="5 6">
    <location>
        <position position="221"/>
    </location>
    <ligand>
        <name>Zn(2+)</name>
        <dbReference type="ChEBI" id="CHEBI:29105"/>
    </ligand>
</feature>
<evidence type="ECO:0000256" key="4">
    <source>
        <dbReference type="ARBA" id="ARBA00022833"/>
    </source>
</evidence>
<dbReference type="InterPro" id="IPR017226">
    <property type="entry name" value="BHMT-like"/>
</dbReference>
<dbReference type="InterPro" id="IPR003726">
    <property type="entry name" value="HCY_dom"/>
</dbReference>
<dbReference type="PROSITE" id="PS50970">
    <property type="entry name" value="HCY"/>
    <property type="match status" value="1"/>
</dbReference>
<evidence type="ECO:0000256" key="5">
    <source>
        <dbReference type="PIRSR" id="PIRSR037505-2"/>
    </source>
</evidence>
<evidence type="ECO:0000313" key="8">
    <source>
        <dbReference type="EMBL" id="MBO1806231.1"/>
    </source>
</evidence>
<protein>
    <submittedName>
        <fullName evidence="8">Homocysteine S-methyltransferase</fullName>
        <ecNumber evidence="8">2.1.1.10</ecNumber>
    </submittedName>
</protein>
<dbReference type="EMBL" id="JAGDYL010000026">
    <property type="protein sequence ID" value="MBO1806231.1"/>
    <property type="molecule type" value="Genomic_DNA"/>
</dbReference>